<dbReference type="InterPro" id="IPR036322">
    <property type="entry name" value="WD40_repeat_dom_sf"/>
</dbReference>
<accession>A0A8T0ELC3</accession>
<dbReference type="PANTHER" id="PTHR19854:SF1">
    <property type="entry name" value="GUANINE NUCLEOTIDE-BINDING PROTEIN SUBUNIT BETA-LIKE PROTEIN 1"/>
    <property type="match status" value="1"/>
</dbReference>
<dbReference type="PROSITE" id="PS50082">
    <property type="entry name" value="WD_REPEATS_2"/>
    <property type="match status" value="1"/>
</dbReference>
<dbReference type="AlphaFoldDB" id="A0A8T0ELC3"/>
<evidence type="ECO:0000256" key="1">
    <source>
        <dbReference type="ARBA" id="ARBA00022574"/>
    </source>
</evidence>
<dbReference type="Pfam" id="PF00400">
    <property type="entry name" value="WD40"/>
    <property type="match status" value="3"/>
</dbReference>
<evidence type="ECO:0000256" key="3">
    <source>
        <dbReference type="PROSITE-ProRule" id="PRU00221"/>
    </source>
</evidence>
<dbReference type="PANTHER" id="PTHR19854">
    <property type="entry name" value="TRANSDUCIN BETA-LIKE 3"/>
    <property type="match status" value="1"/>
</dbReference>
<feature type="repeat" description="WD" evidence="3">
    <location>
        <begin position="12"/>
        <end position="60"/>
    </location>
</feature>
<dbReference type="SUPFAM" id="SSF50978">
    <property type="entry name" value="WD40 repeat-like"/>
    <property type="match status" value="1"/>
</dbReference>
<keyword evidence="5" id="KW-1185">Reference proteome</keyword>
<evidence type="ECO:0000313" key="5">
    <source>
        <dbReference type="Proteomes" id="UP000807504"/>
    </source>
</evidence>
<dbReference type="EMBL" id="JABXBU010002227">
    <property type="protein sequence ID" value="KAF8774792.1"/>
    <property type="molecule type" value="Genomic_DNA"/>
</dbReference>
<keyword evidence="2" id="KW-0677">Repeat</keyword>
<dbReference type="InterPro" id="IPR015943">
    <property type="entry name" value="WD40/YVTN_repeat-like_dom_sf"/>
</dbReference>
<dbReference type="Gene3D" id="2.130.10.10">
    <property type="entry name" value="YVTN repeat-like/Quinoprotein amine dehydrogenase"/>
    <property type="match status" value="2"/>
</dbReference>
<organism evidence="4 5">
    <name type="scientific">Argiope bruennichi</name>
    <name type="common">Wasp spider</name>
    <name type="synonym">Aranea bruennichi</name>
    <dbReference type="NCBI Taxonomy" id="94029"/>
    <lineage>
        <taxon>Eukaryota</taxon>
        <taxon>Metazoa</taxon>
        <taxon>Ecdysozoa</taxon>
        <taxon>Arthropoda</taxon>
        <taxon>Chelicerata</taxon>
        <taxon>Arachnida</taxon>
        <taxon>Araneae</taxon>
        <taxon>Araneomorphae</taxon>
        <taxon>Entelegynae</taxon>
        <taxon>Araneoidea</taxon>
        <taxon>Araneidae</taxon>
        <taxon>Argiope</taxon>
    </lineage>
</organism>
<name>A0A8T0ELC3_ARGBR</name>
<keyword evidence="1 3" id="KW-0853">WD repeat</keyword>
<evidence type="ECO:0000313" key="4">
    <source>
        <dbReference type="EMBL" id="KAF8774792.1"/>
    </source>
</evidence>
<dbReference type="InterPro" id="IPR001680">
    <property type="entry name" value="WD40_rpt"/>
</dbReference>
<reference evidence="4" key="1">
    <citation type="journal article" date="2020" name="bioRxiv">
        <title>Chromosome-level reference genome of the European wasp spider Argiope bruennichi: a resource for studies on range expansion and evolutionary adaptation.</title>
        <authorList>
            <person name="Sheffer M.M."/>
            <person name="Hoppe A."/>
            <person name="Krehenwinkel H."/>
            <person name="Uhl G."/>
            <person name="Kuss A.W."/>
            <person name="Jensen L."/>
            <person name="Jensen C."/>
            <person name="Gillespie R.G."/>
            <person name="Hoff K.J."/>
            <person name="Prost S."/>
        </authorList>
    </citation>
    <scope>NUCLEOTIDE SEQUENCE</scope>
</reference>
<evidence type="ECO:0000256" key="2">
    <source>
        <dbReference type="ARBA" id="ARBA00022737"/>
    </source>
</evidence>
<proteinExistence type="predicted"/>
<gene>
    <name evidence="4" type="ORF">HNY73_017306</name>
</gene>
<sequence>MSKLPSPPFFVLRGHSGCVTALHFTDEIDNALTSQPTLISGSQTGEIFVWNLKTFRTRYKFEGHSKTSILYLNYYKSSLISHGRDGILNVWKFLNEQWTITRQFQSPNVGFCASIFYFANNEPHVVLFNDETHTVGIYNYENETKERTLKIKDVGMCMCMKAIHLKEKAFLLIGYESGQIGLWDCESDNEVSQLKLHNEPIMCLDYDTQHKKKGISGSVEKVIKTWTIQEDFTLIKVQEVMLNNDGIIAVKIREDGKILITGGSDSNIRIFSWKSLKLLAILDFHEFSIYCLSCCSFPVGKQTSIFASGSKDKRIALWSIY</sequence>
<protein>
    <submittedName>
        <fullName evidence="4">Guanine nucleotide-binding protein subunit like protein</fullName>
    </submittedName>
</protein>
<reference evidence="4" key="2">
    <citation type="submission" date="2020-06" db="EMBL/GenBank/DDBJ databases">
        <authorList>
            <person name="Sheffer M."/>
        </authorList>
    </citation>
    <scope>NUCLEOTIDE SEQUENCE</scope>
</reference>
<dbReference type="SMART" id="SM00320">
    <property type="entry name" value="WD40"/>
    <property type="match status" value="5"/>
</dbReference>
<dbReference type="Proteomes" id="UP000807504">
    <property type="component" value="Unassembled WGS sequence"/>
</dbReference>
<comment type="caution">
    <text evidence="4">The sequence shown here is derived from an EMBL/GenBank/DDBJ whole genome shotgun (WGS) entry which is preliminary data.</text>
</comment>